<evidence type="ECO:0000259" key="3">
    <source>
        <dbReference type="PROSITE" id="PS50943"/>
    </source>
</evidence>
<dbReference type="Pfam" id="PF00400">
    <property type="entry name" value="WD40"/>
    <property type="match status" value="2"/>
</dbReference>
<dbReference type="Gene3D" id="3.40.50.300">
    <property type="entry name" value="P-loop containing nucleotide triphosphate hydrolases"/>
    <property type="match status" value="1"/>
</dbReference>
<dbReference type="SMART" id="SM00320">
    <property type="entry name" value="WD40"/>
    <property type="match status" value="3"/>
</dbReference>
<keyword evidence="1" id="KW-0853">WD repeat</keyword>
<gene>
    <name evidence="4" type="ORF">JEQ17_45355</name>
</gene>
<keyword evidence="5" id="KW-1185">Reference proteome</keyword>
<dbReference type="SMART" id="SM00530">
    <property type="entry name" value="HTH_XRE"/>
    <property type="match status" value="1"/>
</dbReference>
<proteinExistence type="predicted"/>
<dbReference type="InterPro" id="IPR001387">
    <property type="entry name" value="Cro/C1-type_HTH"/>
</dbReference>
<dbReference type="InterPro" id="IPR001680">
    <property type="entry name" value="WD40_rpt"/>
</dbReference>
<dbReference type="RefSeq" id="WP_200400772.1">
    <property type="nucleotide sequence ID" value="NZ_CP066831.1"/>
</dbReference>
<dbReference type="Pfam" id="PF13560">
    <property type="entry name" value="HTH_31"/>
    <property type="match status" value="1"/>
</dbReference>
<feature type="compositionally biased region" description="Basic and acidic residues" evidence="2">
    <location>
        <begin position="377"/>
        <end position="386"/>
    </location>
</feature>
<dbReference type="KEGG" id="slf:JEQ17_45355"/>
<feature type="repeat" description="WD" evidence="1">
    <location>
        <begin position="1127"/>
        <end position="1151"/>
    </location>
</feature>
<feature type="repeat" description="WD" evidence="1">
    <location>
        <begin position="1172"/>
        <end position="1206"/>
    </location>
</feature>
<feature type="domain" description="HTH cro/C1-type" evidence="3">
    <location>
        <begin position="22"/>
        <end position="77"/>
    </location>
</feature>
<dbReference type="Gene3D" id="2.130.10.10">
    <property type="entry name" value="YVTN repeat-like/Quinoprotein amine dehydrogenase"/>
    <property type="match status" value="3"/>
</dbReference>
<dbReference type="PANTHER" id="PTHR19879">
    <property type="entry name" value="TRANSCRIPTION INITIATION FACTOR TFIID"/>
    <property type="match status" value="1"/>
</dbReference>
<dbReference type="SUPFAM" id="SSF50998">
    <property type="entry name" value="Quinoprotein alcohol dehydrogenase-like"/>
    <property type="match status" value="1"/>
</dbReference>
<evidence type="ECO:0000313" key="5">
    <source>
        <dbReference type="Proteomes" id="UP000595636"/>
    </source>
</evidence>
<dbReference type="InterPro" id="IPR049052">
    <property type="entry name" value="nSTAND1"/>
</dbReference>
<evidence type="ECO:0000256" key="1">
    <source>
        <dbReference type="PROSITE-ProRule" id="PRU00221"/>
    </source>
</evidence>
<dbReference type="Pfam" id="PF20703">
    <property type="entry name" value="nSTAND1"/>
    <property type="match status" value="1"/>
</dbReference>
<protein>
    <submittedName>
        <fullName evidence="4">Helix-turn-helix domain-containing protein</fullName>
    </submittedName>
</protein>
<dbReference type="SUPFAM" id="SSF82171">
    <property type="entry name" value="DPP6 N-terminal domain-like"/>
    <property type="match status" value="1"/>
</dbReference>
<evidence type="ECO:0000256" key="2">
    <source>
        <dbReference type="SAM" id="MobiDB-lite"/>
    </source>
</evidence>
<accession>A0A7T7L3T5</accession>
<name>A0A7T7L3T5_9ACTN</name>
<feature type="region of interest" description="Disordered" evidence="2">
    <location>
        <begin position="371"/>
        <end position="391"/>
    </location>
</feature>
<evidence type="ECO:0000313" key="4">
    <source>
        <dbReference type="EMBL" id="QQM45937.1"/>
    </source>
</evidence>
<dbReference type="EMBL" id="CP066831">
    <property type="protein sequence ID" value="QQM45937.1"/>
    <property type="molecule type" value="Genomic_DNA"/>
</dbReference>
<reference evidence="4 5" key="1">
    <citation type="submission" date="2020-12" db="EMBL/GenBank/DDBJ databases">
        <title>A novel species.</title>
        <authorList>
            <person name="Li K."/>
        </authorList>
    </citation>
    <scope>NUCLEOTIDE SEQUENCE [LARGE SCALE GENOMIC DNA]</scope>
    <source>
        <strain evidence="4 5">ZYC-3</strain>
    </source>
</reference>
<dbReference type="PANTHER" id="PTHR19879:SF9">
    <property type="entry name" value="TRANSCRIPTION INITIATION FACTOR TFIID SUBUNIT 5"/>
    <property type="match status" value="1"/>
</dbReference>
<dbReference type="AlphaFoldDB" id="A0A7T7L3T5"/>
<sequence>MGRRERPLDPTEGPVAQFAYELRKLRREAGGITYRAMARQAHYSAATLAQAAAGERLASLPVVLAYAEVCGGDRDEWERRWHRAAQDTAEESRAADDDAEAPYPGLARFEASDSERFFGRDDLVGQLVDLVRDKDFVVLTGPSGSGKSSLLRAGLIPRLRKTDPPRVRPATIRILTPGPHPARTHADALDPSTTRAGTVIVVDQFEEVFTLCADPAERKGFLDLLFTAVRPEHGIRVVVAVRADFYGHCARYRRLAQAAQEATLLVAPMSTEELRETIVKPAALGGLIVERTLTSRIIAEIQDEPGGLPLMSHALLETWRRRRGRALGEAAYDAAGGLHGAIARTAEDLYESLTGPQADTARRILLRLVSPGQGTGDTRRPTRRTELTTLGGDTDADTDVVLERLARARLITLDEDTVDLAHEAVLTAWPRLRTWIDEDRERLRSQHRLTEAAATWQDLGRDAGSLYRGVRLSTAEEQFGATDDLTPLEREFLDVGLDARRGERRGRRTRTVVLSVLVVLSLVAALVAWEQNQSGERRRIEAEARRLVGVAESLRLSDPVTAMRLSLAAWRVADLPETRSALLGAAAQRNQDVFTDPDGSDETMRHLSADGRTLLSVGAGQVTRWDMETRRRTATWPGLGDTAKDVGFVRADASWIPEFDRESGEERVVLRNLATGQREGKPLAVADGGVEMGASGRSLLVHHAEGSERRVQLWDARSRRKLLEITRDTDAKPDAATGSQVEWARLTAHKNRQEKDGRGTALTDDPAFTDATVSADDRLLALCLPGERFELWDVAENRRIPAPWLPKATVEQCVKERITFTPDGRYLGLIDATGFRAWDVTSGKELPAVTYPGLKVAQLSSDGAFLVASDGEEILVWRMDSPDFPVVRHQLAGETVQEIRVDTEAGIVRYLGGPEGSWGPAVHTLDVGSAVNTRWEPSPALAVEFGPDGRTLAVADVDEDGKRLRFRVLDGRTGRLLAEPPPLPCRAPSEVVAFGGCDALLAIDSTGKELAYGVVDLASAPPSTKVSLYDIPRRRVTTTLGADEALSDITFDAGDRSLLLSPLRGSLPESTRIWDLRRRTTVGTLPGSVGAVTSHPGGDLLVTERGQAYRMPAGTRLPSVRSPGKSTALAFSPDGDHLAVGDGSGRVVLWDGRLNRRLGVLADPDTTTYQYVSALAFSADGRTLAVAGDEGTLQLWDVPSRRRIGSSLVTPGDTVHALAFGPDGGTLYAAGDHAPLQAYEITPDRAARTVCRRVTTGLSRDDWDRYVQDVAYRRSCPRT</sequence>
<dbReference type="SUPFAM" id="SSF52540">
    <property type="entry name" value="P-loop containing nucleoside triphosphate hydrolases"/>
    <property type="match status" value="1"/>
</dbReference>
<dbReference type="PROSITE" id="PS50082">
    <property type="entry name" value="WD_REPEATS_2"/>
    <property type="match status" value="2"/>
</dbReference>
<dbReference type="InterPro" id="IPR027417">
    <property type="entry name" value="P-loop_NTPase"/>
</dbReference>
<dbReference type="Proteomes" id="UP000595636">
    <property type="component" value="Chromosome"/>
</dbReference>
<organism evidence="4 5">
    <name type="scientific">Streptomyces liliifuscus</name>
    <dbReference type="NCBI Taxonomy" id="2797636"/>
    <lineage>
        <taxon>Bacteria</taxon>
        <taxon>Bacillati</taxon>
        <taxon>Actinomycetota</taxon>
        <taxon>Actinomycetes</taxon>
        <taxon>Kitasatosporales</taxon>
        <taxon>Streptomycetaceae</taxon>
        <taxon>Streptomyces</taxon>
    </lineage>
</organism>
<dbReference type="PROSITE" id="PS50943">
    <property type="entry name" value="HTH_CROC1"/>
    <property type="match status" value="1"/>
</dbReference>
<dbReference type="InterPro" id="IPR011047">
    <property type="entry name" value="Quinoprotein_ADH-like_sf"/>
</dbReference>
<dbReference type="InterPro" id="IPR015943">
    <property type="entry name" value="WD40/YVTN_repeat-like_dom_sf"/>
</dbReference>